<evidence type="ECO:0000256" key="6">
    <source>
        <dbReference type="ARBA" id="ARBA00022475"/>
    </source>
</evidence>
<dbReference type="GO" id="GO:0055085">
    <property type="term" value="P:transmembrane transport"/>
    <property type="evidence" value="ECO:0007669"/>
    <property type="project" value="InterPro"/>
</dbReference>
<dbReference type="InterPro" id="IPR005495">
    <property type="entry name" value="LptG/LptF_permease"/>
</dbReference>
<proteinExistence type="inferred from homology"/>
<sequence>MRILDKYIYKELGQTFAAVLIVLLLITFGSEATQLLTHAIEGKIPSSVVFQVLLLKIPPALEIILPLVALLAVMLAIGRLYQDQEMVVLQSCAITPKYFQQRISHFLIPVALFTALISLYVTPWAYQQERVIIAEAQTVSPMAGLVAGKFNPLPNNQGVLYAKTIEDGQMRNVWLQLRSPQVDMVLSAPVGRFEWRDNRVVLVLENGQSYRGLHGINLTGAFNSEMNVPSAEVSIQKFARYEGVLPALTPIASRPELLESSTIALWHASTNEAQALLQWRLVTPIGVLILGLIGLKLSKTGPREGRFAKIFIALLVYILYNQFLVMGRDAIGNGGWPAWLGLWPVVLVFAMLALTDHSGEHAWWRLRRLRPGSRL</sequence>
<dbReference type="OrthoDB" id="9778062at2"/>
<dbReference type="Proteomes" id="UP000304864">
    <property type="component" value="Chromosome"/>
</dbReference>
<evidence type="ECO:0000256" key="8">
    <source>
        <dbReference type="ARBA" id="ARBA00022692"/>
    </source>
</evidence>
<name>A0A4V1HHM9_9GAMM</name>
<keyword evidence="14" id="KW-1185">Reference proteome</keyword>
<dbReference type="AlphaFoldDB" id="A0A4V1HHM9"/>
<dbReference type="Pfam" id="PF03739">
    <property type="entry name" value="LptF_LptG"/>
    <property type="match status" value="1"/>
</dbReference>
<comment type="function">
    <text evidence="1">Part of the ABC transporter complex LptBFG involved in the translocation of lipopolysaccharide (LPS) from the inner membrane to the outer membrane.</text>
</comment>
<evidence type="ECO:0000256" key="12">
    <source>
        <dbReference type="SAM" id="Phobius"/>
    </source>
</evidence>
<keyword evidence="7" id="KW-0997">Cell inner membrane</keyword>
<keyword evidence="8 12" id="KW-0812">Transmembrane</keyword>
<comment type="similarity">
    <text evidence="3">Belongs to the LptF/LptG family.</text>
</comment>
<evidence type="ECO:0000256" key="7">
    <source>
        <dbReference type="ARBA" id="ARBA00022519"/>
    </source>
</evidence>
<feature type="transmembrane region" description="Helical" evidence="12">
    <location>
        <begin position="106"/>
        <end position="126"/>
    </location>
</feature>
<evidence type="ECO:0000313" key="13">
    <source>
        <dbReference type="EMBL" id="QCU89583.1"/>
    </source>
</evidence>
<keyword evidence="10 12" id="KW-0472">Membrane</keyword>
<dbReference type="NCBIfam" id="TIGR04407">
    <property type="entry name" value="LptF_YjgP"/>
    <property type="match status" value="1"/>
</dbReference>
<keyword evidence="9 12" id="KW-1133">Transmembrane helix</keyword>
<feature type="transmembrane region" description="Helical" evidence="12">
    <location>
        <begin position="63"/>
        <end position="81"/>
    </location>
</feature>
<dbReference type="PANTHER" id="PTHR33529:SF7">
    <property type="entry name" value="LIPOPOLYSACCHARIDE EXPORT SYSTEM PERMEASE PROTEIN LPTF"/>
    <property type="match status" value="1"/>
</dbReference>
<protein>
    <recommendedName>
        <fullName evidence="4">Lipopolysaccharide export system permease protein LptF</fullName>
    </recommendedName>
</protein>
<evidence type="ECO:0000256" key="1">
    <source>
        <dbReference type="ARBA" id="ARBA00002265"/>
    </source>
</evidence>
<evidence type="ECO:0000256" key="5">
    <source>
        <dbReference type="ARBA" id="ARBA00022448"/>
    </source>
</evidence>
<evidence type="ECO:0000256" key="3">
    <source>
        <dbReference type="ARBA" id="ARBA00007725"/>
    </source>
</evidence>
<evidence type="ECO:0000313" key="14">
    <source>
        <dbReference type="Proteomes" id="UP000304864"/>
    </source>
</evidence>
<dbReference type="GO" id="GO:0015920">
    <property type="term" value="P:lipopolysaccharide transport"/>
    <property type="evidence" value="ECO:0007669"/>
    <property type="project" value="TreeGrafter"/>
</dbReference>
<reference evidence="13 14" key="1">
    <citation type="submission" date="2019-05" db="EMBL/GenBank/DDBJ databases">
        <title>Thiomicrorhabdus sediminis sp. nov, a novel sulfur-oxidizing bacterium isolated from coastal sediment.</title>
        <authorList>
            <person name="Liu X."/>
        </authorList>
    </citation>
    <scope>NUCLEOTIDE SEQUENCE [LARGE SCALE GENOMIC DNA]</scope>
    <source>
        <strain evidence="13 14">G1</strain>
    </source>
</reference>
<keyword evidence="6" id="KW-1003">Cell membrane</keyword>
<feature type="transmembrane region" description="Helical" evidence="12">
    <location>
        <begin position="336"/>
        <end position="355"/>
    </location>
</feature>
<dbReference type="PANTHER" id="PTHR33529">
    <property type="entry name" value="SLR0882 PROTEIN-RELATED"/>
    <property type="match status" value="1"/>
</dbReference>
<keyword evidence="5" id="KW-0813">Transport</keyword>
<evidence type="ECO:0000256" key="4">
    <source>
        <dbReference type="ARBA" id="ARBA00014213"/>
    </source>
</evidence>
<gene>
    <name evidence="13" type="primary">lptF</name>
    <name evidence="13" type="ORF">FE785_02490</name>
</gene>
<dbReference type="KEGG" id="thig:FE785_02490"/>
<dbReference type="EMBL" id="CP040602">
    <property type="protein sequence ID" value="QCU89583.1"/>
    <property type="molecule type" value="Genomic_DNA"/>
</dbReference>
<organism evidence="13 14">
    <name type="scientific">Thiomicrorhabdus sediminis</name>
    <dbReference type="NCBI Taxonomy" id="2580412"/>
    <lineage>
        <taxon>Bacteria</taxon>
        <taxon>Pseudomonadati</taxon>
        <taxon>Pseudomonadota</taxon>
        <taxon>Gammaproteobacteria</taxon>
        <taxon>Thiotrichales</taxon>
        <taxon>Piscirickettsiaceae</taxon>
        <taxon>Thiomicrorhabdus</taxon>
    </lineage>
</organism>
<evidence type="ECO:0000256" key="2">
    <source>
        <dbReference type="ARBA" id="ARBA00004429"/>
    </source>
</evidence>
<feature type="transmembrane region" description="Helical" evidence="12">
    <location>
        <begin position="307"/>
        <end position="324"/>
    </location>
</feature>
<evidence type="ECO:0000256" key="10">
    <source>
        <dbReference type="ARBA" id="ARBA00023136"/>
    </source>
</evidence>
<dbReference type="InterPro" id="IPR030922">
    <property type="entry name" value="LptF"/>
</dbReference>
<dbReference type="RefSeq" id="WP_138564085.1">
    <property type="nucleotide sequence ID" value="NZ_CP040602.1"/>
</dbReference>
<accession>A0A4V1HHM9</accession>
<comment type="subcellular location">
    <subcellularLocation>
        <location evidence="2">Cell inner membrane</location>
        <topology evidence="2">Multi-pass membrane protein</topology>
    </subcellularLocation>
</comment>
<evidence type="ECO:0000256" key="9">
    <source>
        <dbReference type="ARBA" id="ARBA00022989"/>
    </source>
</evidence>
<feature type="transmembrane region" description="Helical" evidence="12">
    <location>
        <begin position="277"/>
        <end position="295"/>
    </location>
</feature>
<dbReference type="GO" id="GO:0043190">
    <property type="term" value="C:ATP-binding cassette (ABC) transporter complex"/>
    <property type="evidence" value="ECO:0007669"/>
    <property type="project" value="InterPro"/>
</dbReference>
<evidence type="ECO:0000256" key="11">
    <source>
        <dbReference type="ARBA" id="ARBA00026081"/>
    </source>
</evidence>
<comment type="subunit">
    <text evidence="11">Component of the lipopolysaccharide transport and assembly complex. The LptBFG transporter is composed of two ATP-binding proteins (LptB) and two transmembrane proteins (LptF and LptG).</text>
</comment>